<protein>
    <recommendedName>
        <fullName evidence="4">Tyrosine specific protein phosphatases domain-containing protein</fullName>
    </recommendedName>
</protein>
<dbReference type="InterPro" id="IPR000387">
    <property type="entry name" value="Tyr_Pase_dom"/>
</dbReference>
<comment type="similarity">
    <text evidence="2">Belongs to the protein-tyrosine phosphatase family. Non-receptor class myotubularin subfamily.</text>
</comment>
<reference evidence="5 6" key="1">
    <citation type="submission" date="2023-03" db="EMBL/GenBank/DDBJ databases">
        <title>High-quality genome of Scylla paramamosain provides insights in environmental adaptation.</title>
        <authorList>
            <person name="Zhang L."/>
        </authorList>
    </citation>
    <scope>NUCLEOTIDE SEQUENCE [LARGE SCALE GENOMIC DNA]</scope>
    <source>
        <strain evidence="5">LZ_2023a</strain>
        <tissue evidence="5">Muscle</tissue>
    </source>
</reference>
<feature type="compositionally biased region" description="Polar residues" evidence="3">
    <location>
        <begin position="600"/>
        <end position="627"/>
    </location>
</feature>
<evidence type="ECO:0000256" key="1">
    <source>
        <dbReference type="ARBA" id="ARBA00004184"/>
    </source>
</evidence>
<keyword evidence="6" id="KW-1185">Reference proteome</keyword>
<dbReference type="PROSITE" id="PS00383">
    <property type="entry name" value="TYR_PHOSPHATASE_1"/>
    <property type="match status" value="1"/>
</dbReference>
<dbReference type="InterPro" id="IPR016130">
    <property type="entry name" value="Tyr_Pase_AS"/>
</dbReference>
<feature type="compositionally biased region" description="Polar residues" evidence="3">
    <location>
        <begin position="736"/>
        <end position="750"/>
    </location>
</feature>
<evidence type="ECO:0000256" key="3">
    <source>
        <dbReference type="SAM" id="MobiDB-lite"/>
    </source>
</evidence>
<feature type="compositionally biased region" description="Pro residues" evidence="3">
    <location>
        <begin position="137"/>
        <end position="147"/>
    </location>
</feature>
<evidence type="ECO:0000259" key="4">
    <source>
        <dbReference type="PROSITE" id="PS50056"/>
    </source>
</evidence>
<dbReference type="InterPro" id="IPR010569">
    <property type="entry name" value="Myotubularin-like_Pase_dom"/>
</dbReference>
<feature type="compositionally biased region" description="Low complexity" evidence="3">
    <location>
        <begin position="494"/>
        <end position="507"/>
    </location>
</feature>
<feature type="domain" description="Tyrosine specific protein phosphatases" evidence="4">
    <location>
        <begin position="356"/>
        <end position="390"/>
    </location>
</feature>
<feature type="compositionally biased region" description="Low complexity" evidence="3">
    <location>
        <begin position="635"/>
        <end position="651"/>
    </location>
</feature>
<dbReference type="InterPro" id="IPR039802">
    <property type="entry name" value="MTMR14"/>
</dbReference>
<name>A0AAW0SX03_SCYPA</name>
<evidence type="ECO:0000256" key="2">
    <source>
        <dbReference type="ARBA" id="ARBA00007471"/>
    </source>
</evidence>
<feature type="compositionally biased region" description="Pro residues" evidence="3">
    <location>
        <begin position="103"/>
        <end position="117"/>
    </location>
</feature>
<dbReference type="AlphaFoldDB" id="A0AAW0SX03"/>
<dbReference type="EMBL" id="JARAKH010000043">
    <property type="protein sequence ID" value="KAK8379955.1"/>
    <property type="molecule type" value="Genomic_DNA"/>
</dbReference>
<feature type="region of interest" description="Disordered" evidence="3">
    <location>
        <begin position="86"/>
        <end position="117"/>
    </location>
</feature>
<feature type="region of interest" description="Disordered" evidence="3">
    <location>
        <begin position="129"/>
        <end position="157"/>
    </location>
</feature>
<dbReference type="InterPro" id="IPR029021">
    <property type="entry name" value="Prot-tyrosine_phosphatase-like"/>
</dbReference>
<dbReference type="GO" id="GO:0004438">
    <property type="term" value="F:phosphatidylinositol-3-phosphate phosphatase activity"/>
    <property type="evidence" value="ECO:0007669"/>
    <property type="project" value="InterPro"/>
</dbReference>
<feature type="region of interest" description="Disordered" evidence="3">
    <location>
        <begin position="575"/>
        <end position="673"/>
    </location>
</feature>
<gene>
    <name evidence="5" type="ORF">O3P69_019772</name>
</gene>
<feature type="compositionally biased region" description="Low complexity" evidence="3">
    <location>
        <begin position="89"/>
        <end position="102"/>
    </location>
</feature>
<dbReference type="Pfam" id="PF06602">
    <property type="entry name" value="Myotub-related"/>
    <property type="match status" value="1"/>
</dbReference>
<accession>A0AAW0SX03</accession>
<dbReference type="Proteomes" id="UP001487740">
    <property type="component" value="Unassembled WGS sequence"/>
</dbReference>
<feature type="region of interest" description="Disordered" evidence="3">
    <location>
        <begin position="735"/>
        <end position="756"/>
    </location>
</feature>
<dbReference type="PANTHER" id="PTHR13524">
    <property type="entry name" value="MYOTUBULARIN-RELATED"/>
    <property type="match status" value="1"/>
</dbReference>
<dbReference type="InterPro" id="IPR039803">
    <property type="entry name" value="MTMR14_PH-GRAM"/>
</dbReference>
<dbReference type="GO" id="GO:0012505">
    <property type="term" value="C:endomembrane system"/>
    <property type="evidence" value="ECO:0007669"/>
    <property type="project" value="UniProtKB-SubCell"/>
</dbReference>
<evidence type="ECO:0000313" key="6">
    <source>
        <dbReference type="Proteomes" id="UP001487740"/>
    </source>
</evidence>
<organism evidence="5 6">
    <name type="scientific">Scylla paramamosain</name>
    <name type="common">Mud crab</name>
    <dbReference type="NCBI Taxonomy" id="85552"/>
    <lineage>
        <taxon>Eukaryota</taxon>
        <taxon>Metazoa</taxon>
        <taxon>Ecdysozoa</taxon>
        <taxon>Arthropoda</taxon>
        <taxon>Crustacea</taxon>
        <taxon>Multicrustacea</taxon>
        <taxon>Malacostraca</taxon>
        <taxon>Eumalacostraca</taxon>
        <taxon>Eucarida</taxon>
        <taxon>Decapoda</taxon>
        <taxon>Pleocyemata</taxon>
        <taxon>Brachyura</taxon>
        <taxon>Eubrachyura</taxon>
        <taxon>Portunoidea</taxon>
        <taxon>Portunidae</taxon>
        <taxon>Portuninae</taxon>
        <taxon>Scylla</taxon>
    </lineage>
</organism>
<dbReference type="CDD" id="cd13213">
    <property type="entry name" value="PH-GRAM_MTMR14"/>
    <property type="match status" value="1"/>
</dbReference>
<dbReference type="PROSITE" id="PS50056">
    <property type="entry name" value="TYR_PHOSPHATASE_2"/>
    <property type="match status" value="1"/>
</dbReference>
<dbReference type="PANTHER" id="PTHR13524:SF2">
    <property type="entry name" value="MYOTUBULARIN-RELATED PROTEIN 14"/>
    <property type="match status" value="1"/>
</dbReference>
<evidence type="ECO:0000313" key="5">
    <source>
        <dbReference type="EMBL" id="KAK8379955.1"/>
    </source>
</evidence>
<dbReference type="GO" id="GO:0005737">
    <property type="term" value="C:cytoplasm"/>
    <property type="evidence" value="ECO:0007669"/>
    <property type="project" value="UniProtKB-ARBA"/>
</dbReference>
<dbReference type="SUPFAM" id="SSF52799">
    <property type="entry name" value="(Phosphotyrosine protein) phosphatases II"/>
    <property type="match status" value="1"/>
</dbReference>
<sequence length="807" mass="85522">MEARYSNAPAPTPTHTPITPADVGGLLSLYAKTPYDSRETTVKTQQILSRCLELVQLDYKCLVVPNTSGELCSSYPSQLVIPEVERNPTNSTNTSTTLGPSAPSTPPAPPCLPPHPGLPLATPPSPLLLLCGVQGGPSPPPPPPPPSSSAAAAEGQTEGSRLRDLILKAKFARCRARFPIPVILYRGNYVCRSSTLAGGPEMYGRSGIEYLLTAAISGKTEGEVEDDEVTQTNSDWQLFDRVRSQDIRLLKSCNVGVIVDLMVEKKKVKYGLNVTSSEKVDKENRYGEFSILSLPYPGCEFFREFRDSGYTSDGLAINWNQTFMDAQLVIPERAMSRRVATDWNSYRKWDLVRLTQNYLRLLLTYIHEGSEGLLVHCISGWDRTPLFISLLRLSLWADGLIHPSLGPVEILYLTVAYDWLLFGHDLKDRLAKGEEIFFFCFDFLKYITADEFAVGKRRHPSSDSSSGGGGGGGGGSSGLLLLLDGDGLSPAGSSASLTSSCSSSRSAPPLPPRYFRADGGVGSGGAGAHLTWPYGSDTSDLDLDDFSPGLSRASSASSAKGMGGLGGRVGEVEVREGREGRHGHPAPNSSSVGGVGLSSADITRQSVTWTRGRNTHSDSSSESTGGVTDSPAGLTDTPPTTEEPPRASTSPVAVPVPRNRHAPAARCRQESLSSVGSWQIISTTGSLRGSPGASSAGSAAAAAAAASHSSVTSQSSSVSVGSDLVDSACTVKECGGSSSSSLAQDHPPTTHSRRPERLAKVRSVFYNQYVTAIGFSACNGRHDTGLGTLVSNFAQKVGIRPVANRPT</sequence>
<proteinExistence type="inferred from homology"/>
<comment type="caution">
    <text evidence="5">The sequence shown here is derived from an EMBL/GenBank/DDBJ whole genome shotgun (WGS) entry which is preliminary data.</text>
</comment>
<feature type="region of interest" description="Disordered" evidence="3">
    <location>
        <begin position="494"/>
        <end position="519"/>
    </location>
</feature>
<comment type="subcellular location">
    <subcellularLocation>
        <location evidence="1">Endomembrane system</location>
        <topology evidence="1">Peripheral membrane protein</topology>
    </subcellularLocation>
</comment>